<name>A0A6A7C9H8_9PEZI</name>
<sequence length="149" mass="16624">MEDPRDLFPYESGFPDSESIYRYIPGESHPVHLDDKLHSNQYRILHKLGYGSFCSVWGVRDEQEQKYVAIKVPIADAPSSREIETLTALAASEITHPGKAYLPVLLDDLELDGSNGTHRCIVTGVYGLSVGLVLEVENVYLYASAARRL</sequence>
<comment type="catalytic activity">
    <reaction evidence="7">
        <text>L-threonyl-[protein] + ATP = O-phospho-L-threonyl-[protein] + ADP + H(+)</text>
        <dbReference type="Rhea" id="RHEA:46608"/>
        <dbReference type="Rhea" id="RHEA-COMP:11060"/>
        <dbReference type="Rhea" id="RHEA-COMP:11605"/>
        <dbReference type="ChEBI" id="CHEBI:15378"/>
        <dbReference type="ChEBI" id="CHEBI:30013"/>
        <dbReference type="ChEBI" id="CHEBI:30616"/>
        <dbReference type="ChEBI" id="CHEBI:61977"/>
        <dbReference type="ChEBI" id="CHEBI:456216"/>
        <dbReference type="EC" id="2.7.11.1"/>
    </reaction>
</comment>
<keyword evidence="10" id="KW-1185">Reference proteome</keyword>
<protein>
    <recommendedName>
        <fullName evidence="1">non-specific serine/threonine protein kinase</fullName>
        <ecNumber evidence="1">2.7.11.1</ecNumber>
    </recommendedName>
</protein>
<evidence type="ECO:0000256" key="7">
    <source>
        <dbReference type="ARBA" id="ARBA00047899"/>
    </source>
</evidence>
<keyword evidence="2" id="KW-0723">Serine/threonine-protein kinase</keyword>
<dbReference type="Proteomes" id="UP000799421">
    <property type="component" value="Unassembled WGS sequence"/>
</dbReference>
<keyword evidence="6" id="KW-0067">ATP-binding</keyword>
<dbReference type="EC" id="2.7.11.1" evidence="1"/>
<keyword evidence="5" id="KW-0418">Kinase</keyword>
<dbReference type="GO" id="GO:0005634">
    <property type="term" value="C:nucleus"/>
    <property type="evidence" value="ECO:0007669"/>
    <property type="project" value="TreeGrafter"/>
</dbReference>
<dbReference type="OrthoDB" id="5979581at2759"/>
<keyword evidence="3" id="KW-0808">Transferase</keyword>
<dbReference type="SUPFAM" id="SSF56112">
    <property type="entry name" value="Protein kinase-like (PK-like)"/>
    <property type="match status" value="1"/>
</dbReference>
<dbReference type="GO" id="GO:0050684">
    <property type="term" value="P:regulation of mRNA processing"/>
    <property type="evidence" value="ECO:0007669"/>
    <property type="project" value="TreeGrafter"/>
</dbReference>
<evidence type="ECO:0000256" key="8">
    <source>
        <dbReference type="ARBA" id="ARBA00048679"/>
    </source>
</evidence>
<dbReference type="GO" id="GO:0005524">
    <property type="term" value="F:ATP binding"/>
    <property type="evidence" value="ECO:0007669"/>
    <property type="project" value="UniProtKB-KW"/>
</dbReference>
<proteinExistence type="predicted"/>
<evidence type="ECO:0000256" key="1">
    <source>
        <dbReference type="ARBA" id="ARBA00012513"/>
    </source>
</evidence>
<dbReference type="PANTHER" id="PTHR47634:SF9">
    <property type="entry name" value="PROTEIN KINASE DOMAIN-CONTAINING PROTEIN-RELATED"/>
    <property type="match status" value="1"/>
</dbReference>
<evidence type="ECO:0000256" key="6">
    <source>
        <dbReference type="ARBA" id="ARBA00022840"/>
    </source>
</evidence>
<dbReference type="InterPro" id="IPR011009">
    <property type="entry name" value="Kinase-like_dom_sf"/>
</dbReference>
<comment type="catalytic activity">
    <reaction evidence="8">
        <text>L-seryl-[protein] + ATP = O-phospho-L-seryl-[protein] + ADP + H(+)</text>
        <dbReference type="Rhea" id="RHEA:17989"/>
        <dbReference type="Rhea" id="RHEA-COMP:9863"/>
        <dbReference type="Rhea" id="RHEA-COMP:11604"/>
        <dbReference type="ChEBI" id="CHEBI:15378"/>
        <dbReference type="ChEBI" id="CHEBI:29999"/>
        <dbReference type="ChEBI" id="CHEBI:30616"/>
        <dbReference type="ChEBI" id="CHEBI:83421"/>
        <dbReference type="ChEBI" id="CHEBI:456216"/>
        <dbReference type="EC" id="2.7.11.1"/>
    </reaction>
</comment>
<gene>
    <name evidence="9" type="ORF">K470DRAFT_274370</name>
</gene>
<evidence type="ECO:0000256" key="5">
    <source>
        <dbReference type="ARBA" id="ARBA00022777"/>
    </source>
</evidence>
<dbReference type="GO" id="GO:0005737">
    <property type="term" value="C:cytoplasm"/>
    <property type="evidence" value="ECO:0007669"/>
    <property type="project" value="TreeGrafter"/>
</dbReference>
<reference evidence="9" key="1">
    <citation type="journal article" date="2020" name="Stud. Mycol.">
        <title>101 Dothideomycetes genomes: a test case for predicting lifestyles and emergence of pathogens.</title>
        <authorList>
            <person name="Haridas S."/>
            <person name="Albert R."/>
            <person name="Binder M."/>
            <person name="Bloem J."/>
            <person name="Labutti K."/>
            <person name="Salamov A."/>
            <person name="Andreopoulos B."/>
            <person name="Baker S."/>
            <person name="Barry K."/>
            <person name="Bills G."/>
            <person name="Bluhm B."/>
            <person name="Cannon C."/>
            <person name="Castanera R."/>
            <person name="Culley D."/>
            <person name="Daum C."/>
            <person name="Ezra D."/>
            <person name="Gonzalez J."/>
            <person name="Henrissat B."/>
            <person name="Kuo A."/>
            <person name="Liang C."/>
            <person name="Lipzen A."/>
            <person name="Lutzoni F."/>
            <person name="Magnuson J."/>
            <person name="Mondo S."/>
            <person name="Nolan M."/>
            <person name="Ohm R."/>
            <person name="Pangilinan J."/>
            <person name="Park H.-J."/>
            <person name="Ramirez L."/>
            <person name="Alfaro M."/>
            <person name="Sun H."/>
            <person name="Tritt A."/>
            <person name="Yoshinaga Y."/>
            <person name="Zwiers L.-H."/>
            <person name="Turgeon B."/>
            <person name="Goodwin S."/>
            <person name="Spatafora J."/>
            <person name="Crous P."/>
            <person name="Grigoriev I."/>
        </authorList>
    </citation>
    <scope>NUCLEOTIDE SEQUENCE</scope>
    <source>
        <strain evidence="9">CBS 480.64</strain>
    </source>
</reference>
<evidence type="ECO:0000256" key="3">
    <source>
        <dbReference type="ARBA" id="ARBA00022679"/>
    </source>
</evidence>
<keyword evidence="4" id="KW-0547">Nucleotide-binding</keyword>
<evidence type="ECO:0000256" key="2">
    <source>
        <dbReference type="ARBA" id="ARBA00022527"/>
    </source>
</evidence>
<evidence type="ECO:0000313" key="10">
    <source>
        <dbReference type="Proteomes" id="UP000799421"/>
    </source>
</evidence>
<evidence type="ECO:0000256" key="4">
    <source>
        <dbReference type="ARBA" id="ARBA00022741"/>
    </source>
</evidence>
<dbReference type="Gene3D" id="1.10.510.10">
    <property type="entry name" value="Transferase(Phosphotransferase) domain 1"/>
    <property type="match status" value="1"/>
</dbReference>
<dbReference type="InterPro" id="IPR051334">
    <property type="entry name" value="SRPK"/>
</dbReference>
<dbReference type="GO" id="GO:0004674">
    <property type="term" value="F:protein serine/threonine kinase activity"/>
    <property type="evidence" value="ECO:0007669"/>
    <property type="project" value="UniProtKB-KW"/>
</dbReference>
<dbReference type="PANTHER" id="PTHR47634">
    <property type="entry name" value="PROTEIN KINASE DOMAIN-CONTAINING PROTEIN-RELATED"/>
    <property type="match status" value="1"/>
</dbReference>
<dbReference type="AlphaFoldDB" id="A0A6A7C9H8"/>
<organism evidence="9 10">
    <name type="scientific">Piedraia hortae CBS 480.64</name>
    <dbReference type="NCBI Taxonomy" id="1314780"/>
    <lineage>
        <taxon>Eukaryota</taxon>
        <taxon>Fungi</taxon>
        <taxon>Dikarya</taxon>
        <taxon>Ascomycota</taxon>
        <taxon>Pezizomycotina</taxon>
        <taxon>Dothideomycetes</taxon>
        <taxon>Dothideomycetidae</taxon>
        <taxon>Capnodiales</taxon>
        <taxon>Piedraiaceae</taxon>
        <taxon>Piedraia</taxon>
    </lineage>
</organism>
<dbReference type="EMBL" id="MU005959">
    <property type="protein sequence ID" value="KAF2863907.1"/>
    <property type="molecule type" value="Genomic_DNA"/>
</dbReference>
<evidence type="ECO:0000313" key="9">
    <source>
        <dbReference type="EMBL" id="KAF2863907.1"/>
    </source>
</evidence>
<accession>A0A6A7C9H8</accession>
<dbReference type="Gene3D" id="3.30.200.20">
    <property type="entry name" value="Phosphorylase Kinase, domain 1"/>
    <property type="match status" value="1"/>
</dbReference>
<dbReference type="GO" id="GO:0000245">
    <property type="term" value="P:spliceosomal complex assembly"/>
    <property type="evidence" value="ECO:0007669"/>
    <property type="project" value="TreeGrafter"/>
</dbReference>